<reference evidence="8 9" key="1">
    <citation type="submission" date="2018-05" db="EMBL/GenBank/DDBJ databases">
        <title>Draft genome sequence of Scytalidium lignicola DSM 105466, a ubiquitous saprotrophic fungus.</title>
        <authorList>
            <person name="Buettner E."/>
            <person name="Gebauer A.M."/>
            <person name="Hofrichter M."/>
            <person name="Liers C."/>
            <person name="Kellner H."/>
        </authorList>
    </citation>
    <scope>NUCLEOTIDE SEQUENCE [LARGE SCALE GENOMIC DNA]</scope>
    <source>
        <strain evidence="8 9">DSM 105466</strain>
    </source>
</reference>
<dbReference type="InterPro" id="IPR011701">
    <property type="entry name" value="MFS"/>
</dbReference>
<dbReference type="SUPFAM" id="SSF103473">
    <property type="entry name" value="MFS general substrate transporter"/>
    <property type="match status" value="1"/>
</dbReference>
<dbReference type="OMA" id="YNWPAGS"/>
<feature type="transmembrane region" description="Helical" evidence="6">
    <location>
        <begin position="105"/>
        <end position="124"/>
    </location>
</feature>
<evidence type="ECO:0000256" key="2">
    <source>
        <dbReference type="ARBA" id="ARBA00022692"/>
    </source>
</evidence>
<dbReference type="InterPro" id="IPR020846">
    <property type="entry name" value="MFS_dom"/>
</dbReference>
<accession>A0A3E2GSP8</accession>
<comment type="caution">
    <text evidence="8">The sequence shown here is derived from an EMBL/GenBank/DDBJ whole genome shotgun (WGS) entry which is preliminary data.</text>
</comment>
<feature type="region of interest" description="Disordered" evidence="5">
    <location>
        <begin position="1"/>
        <end position="23"/>
    </location>
</feature>
<dbReference type="OrthoDB" id="5215911at2759"/>
<dbReference type="STRING" id="5539.A0A3E2GSP8"/>
<dbReference type="Proteomes" id="UP000258309">
    <property type="component" value="Unassembled WGS sequence"/>
</dbReference>
<feature type="transmembrane region" description="Helical" evidence="6">
    <location>
        <begin position="136"/>
        <end position="153"/>
    </location>
</feature>
<dbReference type="PANTHER" id="PTHR23502:SF160">
    <property type="entry name" value="MAJOR FACILITATOR SUPERFAMILY (MFS) PROFILE DOMAIN-CONTAINING PROTEIN-RELATED"/>
    <property type="match status" value="1"/>
</dbReference>
<organism evidence="8 9">
    <name type="scientific">Scytalidium lignicola</name>
    <name type="common">Hyphomycete</name>
    <dbReference type="NCBI Taxonomy" id="5539"/>
    <lineage>
        <taxon>Eukaryota</taxon>
        <taxon>Fungi</taxon>
        <taxon>Dikarya</taxon>
        <taxon>Ascomycota</taxon>
        <taxon>Pezizomycotina</taxon>
        <taxon>Leotiomycetes</taxon>
        <taxon>Leotiomycetes incertae sedis</taxon>
        <taxon>Scytalidium</taxon>
    </lineage>
</organism>
<dbReference type="PROSITE" id="PS50850">
    <property type="entry name" value="MFS"/>
    <property type="match status" value="1"/>
</dbReference>
<evidence type="ECO:0000256" key="6">
    <source>
        <dbReference type="SAM" id="Phobius"/>
    </source>
</evidence>
<gene>
    <name evidence="8" type="ORF">B7463_g12211</name>
</gene>
<keyword evidence="3 6" id="KW-1133">Transmembrane helix</keyword>
<evidence type="ECO:0000256" key="5">
    <source>
        <dbReference type="SAM" id="MobiDB-lite"/>
    </source>
</evidence>
<feature type="domain" description="Major facilitator superfamily (MFS) profile" evidence="7">
    <location>
        <begin position="69"/>
        <end position="524"/>
    </location>
</feature>
<feature type="transmembrane region" description="Helical" evidence="6">
    <location>
        <begin position="287"/>
        <end position="314"/>
    </location>
</feature>
<feature type="transmembrane region" description="Helical" evidence="6">
    <location>
        <begin position="192"/>
        <end position="216"/>
    </location>
</feature>
<dbReference type="Pfam" id="PF07690">
    <property type="entry name" value="MFS_1"/>
    <property type="match status" value="1"/>
</dbReference>
<dbReference type="EMBL" id="NCSJ02000501">
    <property type="protein sequence ID" value="RFU24129.1"/>
    <property type="molecule type" value="Genomic_DNA"/>
</dbReference>
<name>A0A3E2GSP8_SCYLI</name>
<feature type="compositionally biased region" description="Basic and acidic residues" evidence="5">
    <location>
        <begin position="7"/>
        <end position="23"/>
    </location>
</feature>
<dbReference type="GO" id="GO:0005886">
    <property type="term" value="C:plasma membrane"/>
    <property type="evidence" value="ECO:0007669"/>
    <property type="project" value="TreeGrafter"/>
</dbReference>
<proteinExistence type="predicted"/>
<feature type="transmembrane region" description="Helical" evidence="6">
    <location>
        <begin position="409"/>
        <end position="430"/>
    </location>
</feature>
<feature type="non-terminal residue" evidence="8">
    <location>
        <position position="524"/>
    </location>
</feature>
<feature type="transmembrane region" description="Helical" evidence="6">
    <location>
        <begin position="472"/>
        <end position="492"/>
    </location>
</feature>
<keyword evidence="2 6" id="KW-0812">Transmembrane</keyword>
<comment type="subcellular location">
    <subcellularLocation>
        <location evidence="1">Membrane</location>
        <topology evidence="1">Multi-pass membrane protein</topology>
    </subcellularLocation>
</comment>
<dbReference type="GO" id="GO:0022857">
    <property type="term" value="F:transmembrane transporter activity"/>
    <property type="evidence" value="ECO:0007669"/>
    <property type="project" value="InterPro"/>
</dbReference>
<feature type="non-terminal residue" evidence="8">
    <location>
        <position position="1"/>
    </location>
</feature>
<evidence type="ECO:0000256" key="1">
    <source>
        <dbReference type="ARBA" id="ARBA00004141"/>
    </source>
</evidence>
<keyword evidence="4 6" id="KW-0472">Membrane</keyword>
<dbReference type="AlphaFoldDB" id="A0A3E2GSP8"/>
<dbReference type="Gene3D" id="1.20.1250.20">
    <property type="entry name" value="MFS general substrate transporter like domains"/>
    <property type="match status" value="1"/>
</dbReference>
<feature type="transmembrane region" description="Helical" evidence="6">
    <location>
        <begin position="437"/>
        <end position="460"/>
    </location>
</feature>
<feature type="transmembrane region" description="Helical" evidence="6">
    <location>
        <begin position="378"/>
        <end position="397"/>
    </location>
</feature>
<protein>
    <recommendedName>
        <fullName evidence="7">Major facilitator superfamily (MFS) profile domain-containing protein</fullName>
    </recommendedName>
</protein>
<dbReference type="PANTHER" id="PTHR23502">
    <property type="entry name" value="MAJOR FACILITATOR SUPERFAMILY"/>
    <property type="match status" value="1"/>
</dbReference>
<sequence length="524" mass="58276">MSQEQKPQSDSEQREYAVDDPDEIHAVEETIGTIIVSEKETDPRRMLRPVPSLDLNDPLNWPLWQKYMTYITICFYTFLSRVNASNFSVAVTPLDNYFHTSNARTSYLICFNTLMLGVATLFWIPLMRKAGKRPGYLMAMLLLMAFNVWSYKAKSFNSLVAARILSGFAAAAGDAPTPSAAADLFFVHERGFVMMIFQIALGSGFFIGPLINAYLVTDTGSWQWNCLWIGIATGANFVVALFTVHETVYHNREINAPVETFDPKRSFFSNMSLTRGYSKQASFFKSLYDIFSVIVYPPVIWGGLTGVFVGWNIVVQLESSVLFVAPPYRWMTSSLGNLALASLIGALIAVFIGGKMIDIIANRQTKRMGGRREPEYRLPALLIPGVLGPMGILTFGLCASYKTKWIGPAFGYGMQGFALSVASNILVTYIIDSYHALAGEVIVCFFVIRAIIACLLSLFPFDWIKAAGVANAFGQVVAIEYFLLLFAIGFYFKGKRIRRWTATYGPLKKQSEAILAARTEKGGV</sequence>
<dbReference type="InterPro" id="IPR036259">
    <property type="entry name" value="MFS_trans_sf"/>
</dbReference>
<evidence type="ECO:0000259" key="7">
    <source>
        <dbReference type="PROSITE" id="PS50850"/>
    </source>
</evidence>
<evidence type="ECO:0000256" key="4">
    <source>
        <dbReference type="ARBA" id="ARBA00023136"/>
    </source>
</evidence>
<keyword evidence="9" id="KW-1185">Reference proteome</keyword>
<evidence type="ECO:0000313" key="9">
    <source>
        <dbReference type="Proteomes" id="UP000258309"/>
    </source>
</evidence>
<feature type="transmembrane region" description="Helical" evidence="6">
    <location>
        <begin position="222"/>
        <end position="244"/>
    </location>
</feature>
<evidence type="ECO:0000256" key="3">
    <source>
        <dbReference type="ARBA" id="ARBA00022989"/>
    </source>
</evidence>
<feature type="transmembrane region" description="Helical" evidence="6">
    <location>
        <begin position="334"/>
        <end position="357"/>
    </location>
</feature>
<evidence type="ECO:0000313" key="8">
    <source>
        <dbReference type="EMBL" id="RFU24129.1"/>
    </source>
</evidence>